<dbReference type="GO" id="GO:0003824">
    <property type="term" value="F:catalytic activity"/>
    <property type="evidence" value="ECO:0007669"/>
    <property type="project" value="InterPro"/>
</dbReference>
<feature type="domain" description="CMP/dCMP-type deaminase" evidence="1">
    <location>
        <begin position="12"/>
        <end position="127"/>
    </location>
</feature>
<dbReference type="InterPro" id="IPR002125">
    <property type="entry name" value="CMP_dCMP_dom"/>
</dbReference>
<dbReference type="AlphaFoldDB" id="A0AAD0JQ84"/>
<accession>A0AAD0JQ84</accession>
<gene>
    <name evidence="2" type="ORF">A6048_10435</name>
</gene>
<dbReference type="CDD" id="cd01285">
    <property type="entry name" value="nucleoside_deaminase"/>
    <property type="match status" value="1"/>
</dbReference>
<dbReference type="Proteomes" id="UP000244903">
    <property type="component" value="Chromosome"/>
</dbReference>
<dbReference type="PROSITE" id="PS51747">
    <property type="entry name" value="CYT_DCMP_DEAMINASES_2"/>
    <property type="match status" value="1"/>
</dbReference>
<dbReference type="Gene3D" id="3.40.140.10">
    <property type="entry name" value="Cytidine Deaminase, domain 2"/>
    <property type="match status" value="1"/>
</dbReference>
<evidence type="ECO:0000313" key="2">
    <source>
        <dbReference type="EMBL" id="AWH95855.1"/>
    </source>
</evidence>
<dbReference type="RefSeq" id="WP_107749106.1">
    <property type="nucleotide sequence ID" value="NZ_CP015453.1"/>
</dbReference>
<proteinExistence type="predicted"/>
<reference evidence="2 3" key="1">
    <citation type="submission" date="2016-04" db="EMBL/GenBank/DDBJ databases">
        <title>Complete genome sequence of the haloalkaliphilic hydrocarbon-degrading bacterium Dietzia psychralcaliphila ILA-1T, isolated from a drain of a fish product-processing plant.</title>
        <authorList>
            <person name="Zhao J."/>
            <person name="Hu B."/>
            <person name="Geng S."/>
            <person name="Nie Y."/>
            <person name="Tang Y."/>
        </authorList>
    </citation>
    <scope>NUCLEOTIDE SEQUENCE [LARGE SCALE GENOMIC DNA]</scope>
    <source>
        <strain evidence="2 3">ILA-1</strain>
    </source>
</reference>
<protein>
    <submittedName>
        <fullName evidence="2">tRNA-specific adenosine deaminase</fullName>
    </submittedName>
</protein>
<dbReference type="InterPro" id="IPR016193">
    <property type="entry name" value="Cytidine_deaminase-like"/>
</dbReference>
<dbReference type="SUPFAM" id="SSF53927">
    <property type="entry name" value="Cytidine deaminase-like"/>
    <property type="match status" value="1"/>
</dbReference>
<evidence type="ECO:0000259" key="1">
    <source>
        <dbReference type="PROSITE" id="PS51747"/>
    </source>
</evidence>
<organism evidence="2 3">
    <name type="scientific">Dietzia psychralcaliphila</name>
    <dbReference type="NCBI Taxonomy" id="139021"/>
    <lineage>
        <taxon>Bacteria</taxon>
        <taxon>Bacillati</taxon>
        <taxon>Actinomycetota</taxon>
        <taxon>Actinomycetes</taxon>
        <taxon>Mycobacteriales</taxon>
        <taxon>Dietziaceae</taxon>
        <taxon>Dietzia</taxon>
    </lineage>
</organism>
<keyword evidence="3" id="KW-1185">Reference proteome</keyword>
<name>A0AAD0JQ84_9ACTN</name>
<dbReference type="Pfam" id="PF00383">
    <property type="entry name" value="dCMP_cyt_deam_1"/>
    <property type="match status" value="1"/>
</dbReference>
<dbReference type="EMBL" id="CP015453">
    <property type="protein sequence ID" value="AWH95855.1"/>
    <property type="molecule type" value="Genomic_DNA"/>
</dbReference>
<evidence type="ECO:0000313" key="3">
    <source>
        <dbReference type="Proteomes" id="UP000244903"/>
    </source>
</evidence>
<dbReference type="KEGG" id="dpc:A6048_10435"/>
<sequence>MSTTPESRPVHDDDLVHLRRCVDLAREALAAGDKPFGSLLVDQTGEVRFEDRNRESSGDATLHPEFAIARWAAENMTPDDRASSIVYTSGEHCAMCSAAHAFVGLGRIVYASSGAQYAEWKASLGMDPGPLAPLGITDVAPAIPTSGPVPPLAEEIRLLVEESVRADQRRSS</sequence>